<feature type="domain" description="N6 adenine-specific DNA methyltransferase N-terminal" evidence="10">
    <location>
        <begin position="6"/>
        <end position="152"/>
    </location>
</feature>
<dbReference type="SUPFAM" id="SSF53335">
    <property type="entry name" value="S-adenosyl-L-methionine-dependent methyltransferases"/>
    <property type="match status" value="1"/>
</dbReference>
<dbReference type="GO" id="GO:0008170">
    <property type="term" value="F:N-methyltransferase activity"/>
    <property type="evidence" value="ECO:0007669"/>
    <property type="project" value="InterPro"/>
</dbReference>
<dbReference type="GO" id="GO:0032259">
    <property type="term" value="P:methylation"/>
    <property type="evidence" value="ECO:0007669"/>
    <property type="project" value="UniProtKB-KW"/>
</dbReference>
<dbReference type="Gene3D" id="1.20.1260.30">
    <property type="match status" value="1"/>
</dbReference>
<feature type="domain" description="DNA methylase adenine-specific" evidence="9">
    <location>
        <begin position="162"/>
        <end position="481"/>
    </location>
</feature>
<dbReference type="InterPro" id="IPR051537">
    <property type="entry name" value="DNA_Adenine_Mtase"/>
</dbReference>
<accession>A0A328A6V2</accession>
<evidence type="ECO:0000313" key="12">
    <source>
        <dbReference type="Proteomes" id="UP000249579"/>
    </source>
</evidence>
<dbReference type="EMBL" id="PZJG01000001">
    <property type="protein sequence ID" value="RAK50230.1"/>
    <property type="molecule type" value="Genomic_DNA"/>
</dbReference>
<dbReference type="AlphaFoldDB" id="A0A328A6V2"/>
<reference evidence="11 12" key="1">
    <citation type="journal article" date="2018" name="Front. Microbiol.">
        <title>Description and Comparative Genomics of Macrococcus caseolyticus subsp. hominis subsp. nov., Macrococcus goetzii sp. nov., Macrococcus epidermidis sp. nov., and Macrococcus bohemicus sp. nov., Novel Macrococci From Human Clinical Material With Virulence Potential and Suspected Uptake of Foreign DNA by Natural Transformation.</title>
        <authorList>
            <person name="Maslanova I."/>
            <person name="Wertheimer Z."/>
            <person name="Sedlacek I."/>
            <person name="Svec P."/>
            <person name="Indrakova A."/>
            <person name="Kovarovic V."/>
            <person name="Schumann P."/>
            <person name="Sproer C."/>
            <person name="Kralova S."/>
            <person name="Sedo O."/>
            <person name="Kristofova L."/>
            <person name="Vrbovska V."/>
            <person name="Fuzik T."/>
            <person name="Petras P."/>
            <person name="Zdrahal Z."/>
            <person name="Ruzickova V."/>
            <person name="Doskar J."/>
            <person name="Pantucek R."/>
        </authorList>
    </citation>
    <scope>NUCLEOTIDE SEQUENCE [LARGE SCALE GENOMIC DNA]</scope>
    <source>
        <strain evidence="11 12">03/115</strain>
    </source>
</reference>
<sequence length="916" mass="105420">MNKQELASRIWMIADDLRGSMEASEYKDYILGFIFYKFLSDNEYDFLIKEGYEDEDIKNITEESTEEVDYIRDEIGYFIAPNDLFQNWTALGSRFTVDDVMTALSAFQRNISSNPQHRKVFGGIFRTLETGLSNLGSTTKQRTKQVRSLVELIQDIPTQNDKYDVLGYIYEYLISRFAAGAGKSAGEFYTPHEVSQFMSNVVSDHVKDRETLEVYDPTSGSGSLLLTIGQAYELHQESDNNVKYYAQEYVSSTEILTRMNLIMRDVLPSNIITRNGDSLEDDFPYFDDSDPEGTYTPVFVDAVVSNPPYSQKWDWEGKEHDPRFAGYGLAPKSKADYAFLLHGLYHLRPDGIMTIVLPHGVLFRGGEEGRIREQLIERNNIDAVIGLPENIFFGTGIPTTVLILKKEKDDTEVLFVDASKGFEKDGNKNRLRASDIKRISDTVIDRKEVVNYSYLASLEDIRKNEYNLHIPRYVDSSDEAEKWDIYATINGGIPKSELNQFKEAFKVMPQLYDELFKELNDDYVELKSNNVHELIVESDSIKSFKVKYKEVFKEFMDYLKETLIDKVETVHSLHTREQVIEKLFKCYDNIPLIDRYKAYQILDSVWEDISNDIEVIQSSSLSEAVRSIEPNIVVKNGEEVQEGIKGRIIPFELIQTTLLKEETDKLNETNNRETEIQKEITEIIESLSEEDGEYNVLNKTNDKFTVQGTKDALNLEFEEVYLPELETLSDFKELSGKNERLEFMEMHTEIEWDEMALKKDGTPSVKGLRDYEGLLQQTYEFPEDSFGAKLSRATALMDEEKEIKKTGKELEGQLNKLTEETIKNLTDEQVKEMLHYKWVKPISEGIYGLVDELFKVLETELVALHNKYAKTMEEIQSDIKDSNQELVRMMDLLTGSESDMEGIRSIQALLGGEVNE</sequence>
<dbReference type="Proteomes" id="UP000249579">
    <property type="component" value="Unassembled WGS sequence"/>
</dbReference>
<evidence type="ECO:0000256" key="5">
    <source>
        <dbReference type="ARBA" id="ARBA00022691"/>
    </source>
</evidence>
<feature type="coiled-coil region" evidence="8">
    <location>
        <begin position="865"/>
        <end position="892"/>
    </location>
</feature>
<keyword evidence="8" id="KW-0175">Coiled coil</keyword>
<dbReference type="Pfam" id="PF02384">
    <property type="entry name" value="N6_Mtase"/>
    <property type="match status" value="1"/>
</dbReference>
<comment type="catalytic activity">
    <reaction evidence="7">
        <text>a 2'-deoxyadenosine in DNA + S-adenosyl-L-methionine = an N(6)-methyl-2'-deoxyadenosine in DNA + S-adenosyl-L-homocysteine + H(+)</text>
        <dbReference type="Rhea" id="RHEA:15197"/>
        <dbReference type="Rhea" id="RHEA-COMP:12418"/>
        <dbReference type="Rhea" id="RHEA-COMP:12419"/>
        <dbReference type="ChEBI" id="CHEBI:15378"/>
        <dbReference type="ChEBI" id="CHEBI:57856"/>
        <dbReference type="ChEBI" id="CHEBI:59789"/>
        <dbReference type="ChEBI" id="CHEBI:90615"/>
        <dbReference type="ChEBI" id="CHEBI:90616"/>
        <dbReference type="EC" id="2.1.1.72"/>
    </reaction>
</comment>
<keyword evidence="6" id="KW-0680">Restriction system</keyword>
<evidence type="ECO:0000256" key="1">
    <source>
        <dbReference type="ARBA" id="ARBA00006594"/>
    </source>
</evidence>
<keyword evidence="3" id="KW-0489">Methyltransferase</keyword>
<dbReference type="PANTHER" id="PTHR42933">
    <property type="entry name" value="SLR6095 PROTEIN"/>
    <property type="match status" value="1"/>
</dbReference>
<dbReference type="PRINTS" id="PR00507">
    <property type="entry name" value="N12N6MTFRASE"/>
</dbReference>
<gene>
    <name evidence="11" type="ORF">BHX94_01845</name>
</gene>
<keyword evidence="4" id="KW-0808">Transferase</keyword>
<dbReference type="EC" id="2.1.1.72" evidence="2"/>
<dbReference type="InterPro" id="IPR022749">
    <property type="entry name" value="D12N6_MeTrfase_N"/>
</dbReference>
<dbReference type="RefSeq" id="WP_111744775.1">
    <property type="nucleotide sequence ID" value="NZ_JBHSQY010000001.1"/>
</dbReference>
<comment type="similarity">
    <text evidence="1">Belongs to the N(4)/N(6)-methyltransferase family.</text>
</comment>
<dbReference type="PROSITE" id="PS00092">
    <property type="entry name" value="N6_MTASE"/>
    <property type="match status" value="1"/>
</dbReference>
<dbReference type="GO" id="GO:0009007">
    <property type="term" value="F:site-specific DNA-methyltransferase (adenine-specific) activity"/>
    <property type="evidence" value="ECO:0007669"/>
    <property type="project" value="UniProtKB-EC"/>
</dbReference>
<name>A0A328A6V2_9STAP</name>
<evidence type="ECO:0000256" key="7">
    <source>
        <dbReference type="ARBA" id="ARBA00047942"/>
    </source>
</evidence>
<dbReference type="OrthoDB" id="9814572at2"/>
<dbReference type="GO" id="GO:0009307">
    <property type="term" value="P:DNA restriction-modification system"/>
    <property type="evidence" value="ECO:0007669"/>
    <property type="project" value="UniProtKB-KW"/>
</dbReference>
<dbReference type="InterPro" id="IPR038333">
    <property type="entry name" value="T1MK-like_N_sf"/>
</dbReference>
<comment type="caution">
    <text evidence="11">The sequence shown here is derived from an EMBL/GenBank/DDBJ whole genome shotgun (WGS) entry which is preliminary data.</text>
</comment>
<dbReference type="InterPro" id="IPR029063">
    <property type="entry name" value="SAM-dependent_MTases_sf"/>
</dbReference>
<evidence type="ECO:0000256" key="6">
    <source>
        <dbReference type="ARBA" id="ARBA00022747"/>
    </source>
</evidence>
<dbReference type="PANTHER" id="PTHR42933:SF1">
    <property type="entry name" value="SITE-SPECIFIC DNA-METHYLTRANSFERASE (ADENINE-SPECIFIC)"/>
    <property type="match status" value="1"/>
</dbReference>
<protein>
    <recommendedName>
        <fullName evidence="2">site-specific DNA-methyltransferase (adenine-specific)</fullName>
        <ecNumber evidence="2">2.1.1.72</ecNumber>
    </recommendedName>
</protein>
<proteinExistence type="inferred from homology"/>
<evidence type="ECO:0000256" key="2">
    <source>
        <dbReference type="ARBA" id="ARBA00011900"/>
    </source>
</evidence>
<keyword evidence="5" id="KW-0949">S-adenosyl-L-methionine</keyword>
<organism evidence="11 12">
    <name type="scientific">Macrococcoides bohemicum</name>
    <dbReference type="NCBI Taxonomy" id="1903056"/>
    <lineage>
        <taxon>Bacteria</taxon>
        <taxon>Bacillati</taxon>
        <taxon>Bacillota</taxon>
        <taxon>Bacilli</taxon>
        <taxon>Bacillales</taxon>
        <taxon>Staphylococcaceae</taxon>
        <taxon>Macrococcoides</taxon>
    </lineage>
</organism>
<dbReference type="Pfam" id="PF12161">
    <property type="entry name" value="HsdM_N"/>
    <property type="match status" value="1"/>
</dbReference>
<evidence type="ECO:0000259" key="10">
    <source>
        <dbReference type="Pfam" id="PF12161"/>
    </source>
</evidence>
<dbReference type="GO" id="GO:0003677">
    <property type="term" value="F:DNA binding"/>
    <property type="evidence" value="ECO:0007669"/>
    <property type="project" value="InterPro"/>
</dbReference>
<evidence type="ECO:0000313" key="11">
    <source>
        <dbReference type="EMBL" id="RAK50230.1"/>
    </source>
</evidence>
<evidence type="ECO:0000256" key="8">
    <source>
        <dbReference type="SAM" id="Coils"/>
    </source>
</evidence>
<evidence type="ECO:0000259" key="9">
    <source>
        <dbReference type="Pfam" id="PF02384"/>
    </source>
</evidence>
<dbReference type="NCBIfam" id="TIGR00497">
    <property type="entry name" value="hsdM"/>
    <property type="match status" value="1"/>
</dbReference>
<dbReference type="InterPro" id="IPR003356">
    <property type="entry name" value="DNA_methylase_A-5"/>
</dbReference>
<dbReference type="InterPro" id="IPR004546">
    <property type="entry name" value="Restrct_endonuc_T1M"/>
</dbReference>
<dbReference type="Gene3D" id="3.40.50.150">
    <property type="entry name" value="Vaccinia Virus protein VP39"/>
    <property type="match status" value="1"/>
</dbReference>
<evidence type="ECO:0000256" key="3">
    <source>
        <dbReference type="ARBA" id="ARBA00022603"/>
    </source>
</evidence>
<evidence type="ECO:0000256" key="4">
    <source>
        <dbReference type="ARBA" id="ARBA00022679"/>
    </source>
</evidence>
<dbReference type="InterPro" id="IPR002052">
    <property type="entry name" value="DNA_methylase_N6_adenine_CS"/>
</dbReference>